<name>A0AAE2CAQ5_9LAMI</name>
<reference evidence="1" key="1">
    <citation type="submission" date="2020-06" db="EMBL/GenBank/DDBJ databases">
        <authorList>
            <person name="Li T."/>
            <person name="Hu X."/>
            <person name="Zhang T."/>
            <person name="Song X."/>
            <person name="Zhang H."/>
            <person name="Dai N."/>
            <person name="Sheng W."/>
            <person name="Hou X."/>
            <person name="Wei L."/>
        </authorList>
    </citation>
    <scope>NUCLEOTIDE SEQUENCE</scope>
    <source>
        <strain evidence="1">3651</strain>
        <tissue evidence="1">Leaf</tissue>
    </source>
</reference>
<dbReference type="EMBL" id="JACGWO010000011">
    <property type="protein sequence ID" value="KAK4415293.1"/>
    <property type="molecule type" value="Genomic_DNA"/>
</dbReference>
<proteinExistence type="predicted"/>
<sequence>MAEKRSSQNSKTDAETTSYLKHLPISPFQEMKGGTAAVFAILAIMSLVVQPGRAVTCGQAVNGMADKRACCSCVKAAANRYADLKNDAARVFPPSAASKWMSLSHAVSTVTRIN</sequence>
<gene>
    <name evidence="1" type="ORF">Salat_2636600</name>
</gene>
<dbReference type="AlphaFoldDB" id="A0AAE2CAQ5"/>
<dbReference type="Proteomes" id="UP001293254">
    <property type="component" value="Unassembled WGS sequence"/>
</dbReference>
<accession>A0AAE2CAQ5</accession>
<evidence type="ECO:0000313" key="1">
    <source>
        <dbReference type="EMBL" id="KAK4415293.1"/>
    </source>
</evidence>
<evidence type="ECO:0000313" key="2">
    <source>
        <dbReference type="Proteomes" id="UP001293254"/>
    </source>
</evidence>
<protein>
    <submittedName>
        <fullName evidence="1">Uncharacterized protein</fullName>
    </submittedName>
</protein>
<organism evidence="1 2">
    <name type="scientific">Sesamum alatum</name>
    <dbReference type="NCBI Taxonomy" id="300844"/>
    <lineage>
        <taxon>Eukaryota</taxon>
        <taxon>Viridiplantae</taxon>
        <taxon>Streptophyta</taxon>
        <taxon>Embryophyta</taxon>
        <taxon>Tracheophyta</taxon>
        <taxon>Spermatophyta</taxon>
        <taxon>Magnoliopsida</taxon>
        <taxon>eudicotyledons</taxon>
        <taxon>Gunneridae</taxon>
        <taxon>Pentapetalae</taxon>
        <taxon>asterids</taxon>
        <taxon>lamiids</taxon>
        <taxon>Lamiales</taxon>
        <taxon>Pedaliaceae</taxon>
        <taxon>Sesamum</taxon>
    </lineage>
</organism>
<keyword evidence="2" id="KW-1185">Reference proteome</keyword>
<comment type="caution">
    <text evidence="1">The sequence shown here is derived from an EMBL/GenBank/DDBJ whole genome shotgun (WGS) entry which is preliminary data.</text>
</comment>
<reference evidence="1" key="2">
    <citation type="journal article" date="2024" name="Plant">
        <title>Genomic evolution and insights into agronomic trait innovations of Sesamum species.</title>
        <authorList>
            <person name="Miao H."/>
            <person name="Wang L."/>
            <person name="Qu L."/>
            <person name="Liu H."/>
            <person name="Sun Y."/>
            <person name="Le M."/>
            <person name="Wang Q."/>
            <person name="Wei S."/>
            <person name="Zheng Y."/>
            <person name="Lin W."/>
            <person name="Duan Y."/>
            <person name="Cao H."/>
            <person name="Xiong S."/>
            <person name="Wang X."/>
            <person name="Wei L."/>
            <person name="Li C."/>
            <person name="Ma Q."/>
            <person name="Ju M."/>
            <person name="Zhao R."/>
            <person name="Li G."/>
            <person name="Mu C."/>
            <person name="Tian Q."/>
            <person name="Mei H."/>
            <person name="Zhang T."/>
            <person name="Gao T."/>
            <person name="Zhang H."/>
        </authorList>
    </citation>
    <scope>NUCLEOTIDE SEQUENCE</scope>
    <source>
        <strain evidence="1">3651</strain>
    </source>
</reference>